<dbReference type="Proteomes" id="UP000728968">
    <property type="component" value="Unassembled WGS sequence"/>
</dbReference>
<proteinExistence type="predicted"/>
<dbReference type="EMBL" id="JACJLT010000037">
    <property type="protein sequence ID" value="MBM6875121.1"/>
    <property type="molecule type" value="Genomic_DNA"/>
</dbReference>
<evidence type="ECO:0000313" key="1">
    <source>
        <dbReference type="EMBL" id="MBM6875121.1"/>
    </source>
</evidence>
<evidence type="ECO:0000313" key="2">
    <source>
        <dbReference type="Proteomes" id="UP000728968"/>
    </source>
</evidence>
<gene>
    <name evidence="1" type="ORF">H6A04_05565</name>
</gene>
<keyword evidence="2" id="KW-1185">Reference proteome</keyword>
<sequence>MTKEEFWNLPIGEEFTLGSKKLKVCKDWWDCKRCFFRKVGYGKGCCKLQDYGMLPQCANCFREDKTDVYFKEVEDESKN</sequence>
<comment type="caution">
    <text evidence="1">The sequence shown here is derived from an EMBL/GenBank/DDBJ whole genome shotgun (WGS) entry which is preliminary data.</text>
</comment>
<dbReference type="RefSeq" id="WP_204716071.1">
    <property type="nucleotide sequence ID" value="NZ_JACJLT010000037.1"/>
</dbReference>
<reference evidence="1 2" key="1">
    <citation type="journal article" date="2021" name="Sci. Rep.">
        <title>The distribution of antibiotic resistance genes in chicken gut microbiota commensals.</title>
        <authorList>
            <person name="Juricova H."/>
            <person name="Matiasovicova J."/>
            <person name="Kubasova T."/>
            <person name="Cejkova D."/>
            <person name="Rychlik I."/>
        </authorList>
    </citation>
    <scope>NUCLEOTIDE SEQUENCE [LARGE SCALE GENOMIC DNA]</scope>
    <source>
        <strain evidence="1 2">An425</strain>
    </source>
</reference>
<protein>
    <submittedName>
        <fullName evidence="1">Uncharacterized protein</fullName>
    </submittedName>
</protein>
<name>A0ABS2G130_FUSMR</name>
<accession>A0ABS2G130</accession>
<organism evidence="1 2">
    <name type="scientific">Fusobacterium mortiferum</name>
    <dbReference type="NCBI Taxonomy" id="850"/>
    <lineage>
        <taxon>Bacteria</taxon>
        <taxon>Fusobacteriati</taxon>
        <taxon>Fusobacteriota</taxon>
        <taxon>Fusobacteriia</taxon>
        <taxon>Fusobacteriales</taxon>
        <taxon>Fusobacteriaceae</taxon>
        <taxon>Fusobacterium</taxon>
    </lineage>
</organism>